<sequence>MSFVVAGLDMIETASAQAAQIGAAVGAGNVAAAIPTTQLAAAAADEVSVAIAALFGTHATEYRAAAVQAAAYHQEFVKNLGAAAASYGGAEAAILTQLEATLLGGGFAAAPVEALNEFTSGAFQALIYKPVHSAGQAWIFSPLGEAIDPILNAPTRALFGRDLIGNGAAGTAASPNGGAGGFLLGDGGPGYSPTGGALPLTGGIGGNAGLIGTGGIGGTGWAGGAGGTGGVGGLLMGNGGRGGLGGDALVEVFSGGAGGAGGQALLFGDGGYGGDGGIGRFHGATGARGFPGLFIGLGGSTVPVLNDQLVTIEFVRHGQTASNVAGILDTAVPGPPLDATGVLQAANIANVLNGQGIFGGIFDSQMIRTQETAAALVAYAGQPAAVVLPGLNEINAGLFEDLPQIPAGLLYLGGPLVWTLGLPAFPMLAPLSTNPTGLNFAAGFNNAVQTMYNVGASAPGHAVVAYSSALTIETGTMMMVDNPNPLFLITHTLPNTGVVVVQGSPATGWTMLSYDGVPVGPASLPTQLFVDVRNFVTAPQYAGYDIGTALLTGNPATIVNAVRDGVREVTTATVHFPFAIAETLIGA</sequence>
<dbReference type="Gene3D" id="3.40.50.1240">
    <property type="entry name" value="Phosphoglycerate mutase-like"/>
    <property type="match status" value="1"/>
</dbReference>
<dbReference type="Gene3D" id="1.10.287.850">
    <property type="entry name" value="HP0062-like domain"/>
    <property type="match status" value="1"/>
</dbReference>
<comment type="caution">
    <text evidence="2">The sequence shown here is derived from an EMBL/GenBank/DDBJ whole genome shotgun (WGS) entry which is preliminary data.</text>
</comment>
<dbReference type="SMART" id="SM00855">
    <property type="entry name" value="PGAM"/>
    <property type="match status" value="1"/>
</dbReference>
<dbReference type="RefSeq" id="WP_055578017.1">
    <property type="nucleotide sequence ID" value="NZ_LKTM01000113.1"/>
</dbReference>
<dbReference type="InterPro" id="IPR048996">
    <property type="entry name" value="PGRS_rpt"/>
</dbReference>
<gene>
    <name evidence="2" type="ORF">AO501_21460</name>
</gene>
<dbReference type="Proteomes" id="UP000051677">
    <property type="component" value="Unassembled WGS sequence"/>
</dbReference>
<organism evidence="2 3">
    <name type="scientific">Mycobacterium gordonae</name>
    <dbReference type="NCBI Taxonomy" id="1778"/>
    <lineage>
        <taxon>Bacteria</taxon>
        <taxon>Bacillati</taxon>
        <taxon>Actinomycetota</taxon>
        <taxon>Actinomycetes</taxon>
        <taxon>Mycobacteriales</taxon>
        <taxon>Mycobacteriaceae</taxon>
        <taxon>Mycobacterium</taxon>
    </lineage>
</organism>
<proteinExistence type="predicted"/>
<dbReference type="EMBL" id="LKTM01000113">
    <property type="protein sequence ID" value="KQH79166.1"/>
    <property type="molecule type" value="Genomic_DNA"/>
</dbReference>
<feature type="domain" description="PE" evidence="1">
    <location>
        <begin position="8"/>
        <end position="93"/>
    </location>
</feature>
<dbReference type="Pfam" id="PF00300">
    <property type="entry name" value="His_Phos_1"/>
    <property type="match status" value="1"/>
</dbReference>
<dbReference type="CDD" id="cd07067">
    <property type="entry name" value="HP_PGM_like"/>
    <property type="match status" value="1"/>
</dbReference>
<accession>A0A0Q2R4W3</accession>
<dbReference type="InterPro" id="IPR038332">
    <property type="entry name" value="PPE_sf"/>
</dbReference>
<dbReference type="Pfam" id="PF00934">
    <property type="entry name" value="PE"/>
    <property type="match status" value="1"/>
</dbReference>
<dbReference type="InterPro" id="IPR000084">
    <property type="entry name" value="PE-PGRS_N"/>
</dbReference>
<evidence type="ECO:0000313" key="3">
    <source>
        <dbReference type="Proteomes" id="UP000051677"/>
    </source>
</evidence>
<dbReference type="Pfam" id="PF21526">
    <property type="entry name" value="PGRS"/>
    <property type="match status" value="1"/>
</dbReference>
<dbReference type="InterPro" id="IPR013078">
    <property type="entry name" value="His_Pase_superF_clade-1"/>
</dbReference>
<dbReference type="STRING" id="1778.A9W97_19240"/>
<dbReference type="SUPFAM" id="SSF140459">
    <property type="entry name" value="PE/PPE dimer-like"/>
    <property type="match status" value="1"/>
</dbReference>
<dbReference type="SUPFAM" id="SSF53254">
    <property type="entry name" value="Phosphoglycerate mutase-like"/>
    <property type="match status" value="1"/>
</dbReference>
<dbReference type="AlphaFoldDB" id="A0A0Q2R4W3"/>
<protein>
    <recommendedName>
        <fullName evidence="1">PE domain-containing protein</fullName>
    </recommendedName>
</protein>
<evidence type="ECO:0000313" key="2">
    <source>
        <dbReference type="EMBL" id="KQH79166.1"/>
    </source>
</evidence>
<reference evidence="2 3" key="1">
    <citation type="submission" date="2015-10" db="EMBL/GenBank/DDBJ databases">
        <title>Mycobacterium gordonae draft genome assembly.</title>
        <authorList>
            <person name="Ustinova V."/>
            <person name="Smirnova T."/>
            <person name="Blagodatskikh K."/>
            <person name="Varlamov D."/>
            <person name="Larionova E."/>
            <person name="Chernousova L."/>
        </authorList>
    </citation>
    <scope>NUCLEOTIDE SEQUENCE [LARGE SCALE GENOMIC DNA]</scope>
    <source>
        <strain evidence="2 3">CTRI 14-8773</strain>
    </source>
</reference>
<dbReference type="InterPro" id="IPR029033">
    <property type="entry name" value="His_PPase_superfam"/>
</dbReference>
<evidence type="ECO:0000259" key="1">
    <source>
        <dbReference type="Pfam" id="PF00934"/>
    </source>
</evidence>
<name>A0A0Q2R4W3_MYCGO</name>